<dbReference type="InterPro" id="IPR001789">
    <property type="entry name" value="Sig_transdc_resp-reg_receiver"/>
</dbReference>
<dbReference type="AlphaFoldDB" id="A0A0C1YFE3"/>
<comment type="caution">
    <text evidence="2">The sequence shown here is derived from an EMBL/GenBank/DDBJ whole genome shotgun (WGS) entry which is preliminary data.</text>
</comment>
<dbReference type="PROSITE" id="PS50110">
    <property type="entry name" value="RESPONSE_REGULATORY"/>
    <property type="match status" value="1"/>
</dbReference>
<dbReference type="SUPFAM" id="SSF52172">
    <property type="entry name" value="CheY-like"/>
    <property type="match status" value="1"/>
</dbReference>
<dbReference type="InterPro" id="IPR011006">
    <property type="entry name" value="CheY-like_superfamily"/>
</dbReference>
<dbReference type="PANTHER" id="PTHR43156:SF2">
    <property type="entry name" value="STAGE II SPORULATION PROTEIN E"/>
    <property type="match status" value="1"/>
</dbReference>
<reference evidence="2" key="1">
    <citation type="submission" date="2014-11" db="EMBL/GenBank/DDBJ databases">
        <authorList>
            <person name="Malar M.C."/>
            <person name="Sen D."/>
            <person name="Tripathy S."/>
        </authorList>
    </citation>
    <scope>NUCLEOTIDE SEQUENCE</scope>
    <source>
        <strain evidence="2">BDU141951</strain>
    </source>
</reference>
<dbReference type="GO" id="GO:0000160">
    <property type="term" value="P:phosphorelay signal transduction system"/>
    <property type="evidence" value="ECO:0007669"/>
    <property type="project" value="InterPro"/>
</dbReference>
<dbReference type="EMBL" id="JTHE02000003">
    <property type="protein sequence ID" value="NEV67351.1"/>
    <property type="molecule type" value="Genomic_DNA"/>
</dbReference>
<dbReference type="GO" id="GO:0016791">
    <property type="term" value="F:phosphatase activity"/>
    <property type="evidence" value="ECO:0007669"/>
    <property type="project" value="TreeGrafter"/>
</dbReference>
<keyword evidence="1" id="KW-0378">Hydrolase</keyword>
<dbReference type="Pfam" id="PF07228">
    <property type="entry name" value="SpoIIE"/>
    <property type="match status" value="1"/>
</dbReference>
<dbReference type="PANTHER" id="PTHR43156">
    <property type="entry name" value="STAGE II SPORULATION PROTEIN E-RELATED"/>
    <property type="match status" value="1"/>
</dbReference>
<dbReference type="SMART" id="SM00331">
    <property type="entry name" value="PP2C_SIG"/>
    <property type="match status" value="1"/>
</dbReference>
<protein>
    <submittedName>
        <fullName evidence="2">SpoIIE family protein phosphatase</fullName>
    </submittedName>
</protein>
<organism evidence="2">
    <name type="scientific">Lyngbya confervoides BDU141951</name>
    <dbReference type="NCBI Taxonomy" id="1574623"/>
    <lineage>
        <taxon>Bacteria</taxon>
        <taxon>Bacillati</taxon>
        <taxon>Cyanobacteriota</taxon>
        <taxon>Cyanophyceae</taxon>
        <taxon>Oscillatoriophycideae</taxon>
        <taxon>Oscillatoriales</taxon>
        <taxon>Microcoleaceae</taxon>
        <taxon>Lyngbya</taxon>
    </lineage>
</organism>
<dbReference type="InterPro" id="IPR052016">
    <property type="entry name" value="Bact_Sigma-Reg"/>
</dbReference>
<evidence type="ECO:0000256" key="1">
    <source>
        <dbReference type="ARBA" id="ARBA00022801"/>
    </source>
</evidence>
<dbReference type="Gene3D" id="3.40.50.2300">
    <property type="match status" value="1"/>
</dbReference>
<dbReference type="InterPro" id="IPR036457">
    <property type="entry name" value="PPM-type-like_dom_sf"/>
</dbReference>
<dbReference type="InterPro" id="IPR001932">
    <property type="entry name" value="PPM-type_phosphatase-like_dom"/>
</dbReference>
<sequence>MMQILVVNSDAAVRHCLLQWLDAAEYDITFWDEDPRALDLTHLSEPLLIIGDWQQASATDDLSLWQSWKEHPDTPPLFCLMLVAADRLADVMPALSAGVDDWLAYPLDEVTLRARLLACQQVLQLRQDLQAQKAQLQAELAEAEAYVRSLLPQDLTKKVPINARFIPSSSLGGDCYDFYWLDPDYLVIYLLDVSGHGLGSALLSTSVLNMLRSQALPDVNFYRPEKVLQALNDTFQMNDQNEKYFTMWYGVYNRANRQLMYTSAGHPPAVLISPQTGQKHSVEPLKTPGLPIGMLPDVQYSWNRCEIPPGSRLYLFSDGVYEIKQWDNTIMGLEDFIEILSTHDLSESIDEILMQVSRRAQEHTTFSDDLSLLEVYLD</sequence>
<name>A0A0C1YFE3_9CYAN</name>
<dbReference type="Gene3D" id="3.60.40.10">
    <property type="entry name" value="PPM-type phosphatase domain"/>
    <property type="match status" value="1"/>
</dbReference>
<proteinExistence type="predicted"/>
<reference evidence="2" key="3">
    <citation type="submission" date="2020-02" db="EMBL/GenBank/DDBJ databases">
        <authorList>
            <person name="Sarangi A.N."/>
            <person name="Ghosh S."/>
            <person name="Mukherjee M."/>
            <person name="Tripathy S."/>
        </authorList>
    </citation>
    <scope>NUCLEOTIDE SEQUENCE</scope>
    <source>
        <strain evidence="2">BDU141951</strain>
    </source>
</reference>
<gene>
    <name evidence="2" type="ORF">QQ91_009515</name>
</gene>
<evidence type="ECO:0000313" key="2">
    <source>
        <dbReference type="EMBL" id="NEV67351.1"/>
    </source>
</evidence>
<reference evidence="2" key="2">
    <citation type="journal article" date="2015" name="Genome Announc.">
        <title>Draft Genome Sequence of Filamentous Marine Cyanobacterium Lyngbya confervoides Strain BDU141951.</title>
        <authorList>
            <person name="Chandrababunaidu M.M."/>
            <person name="Sen D."/>
            <person name="Tripathy S."/>
        </authorList>
    </citation>
    <scope>NUCLEOTIDE SEQUENCE</scope>
    <source>
        <strain evidence="2">BDU141951</strain>
    </source>
</reference>
<dbReference type="SUPFAM" id="SSF81606">
    <property type="entry name" value="PP2C-like"/>
    <property type="match status" value="1"/>
</dbReference>
<accession>A0A0C1YFE3</accession>